<keyword evidence="2" id="KW-1185">Reference proteome</keyword>
<evidence type="ECO:0008006" key="3">
    <source>
        <dbReference type="Google" id="ProtNLM"/>
    </source>
</evidence>
<dbReference type="PANTHER" id="PTHR38886:SF1">
    <property type="entry name" value="NACHT-NTPASE AND P-LOOP NTPASES N-TERMINAL DOMAIN-CONTAINING PROTEIN"/>
    <property type="match status" value="1"/>
</dbReference>
<gene>
    <name evidence="1" type="ORF">K491DRAFT_256578</name>
</gene>
<organism evidence="1 2">
    <name type="scientific">Lophiostoma macrostomum CBS 122681</name>
    <dbReference type="NCBI Taxonomy" id="1314788"/>
    <lineage>
        <taxon>Eukaryota</taxon>
        <taxon>Fungi</taxon>
        <taxon>Dikarya</taxon>
        <taxon>Ascomycota</taxon>
        <taxon>Pezizomycotina</taxon>
        <taxon>Dothideomycetes</taxon>
        <taxon>Pleosporomycetidae</taxon>
        <taxon>Pleosporales</taxon>
        <taxon>Lophiostomataceae</taxon>
        <taxon>Lophiostoma</taxon>
    </lineage>
</organism>
<name>A0A6A6SMI4_9PLEO</name>
<dbReference type="AlphaFoldDB" id="A0A6A6SMI4"/>
<proteinExistence type="predicted"/>
<dbReference type="OrthoDB" id="7464126at2759"/>
<reference evidence="1" key="1">
    <citation type="journal article" date="2020" name="Stud. Mycol.">
        <title>101 Dothideomycetes genomes: a test case for predicting lifestyles and emergence of pathogens.</title>
        <authorList>
            <person name="Haridas S."/>
            <person name="Albert R."/>
            <person name="Binder M."/>
            <person name="Bloem J."/>
            <person name="Labutti K."/>
            <person name="Salamov A."/>
            <person name="Andreopoulos B."/>
            <person name="Baker S."/>
            <person name="Barry K."/>
            <person name="Bills G."/>
            <person name="Bluhm B."/>
            <person name="Cannon C."/>
            <person name="Castanera R."/>
            <person name="Culley D."/>
            <person name="Daum C."/>
            <person name="Ezra D."/>
            <person name="Gonzalez J."/>
            <person name="Henrissat B."/>
            <person name="Kuo A."/>
            <person name="Liang C."/>
            <person name="Lipzen A."/>
            <person name="Lutzoni F."/>
            <person name="Magnuson J."/>
            <person name="Mondo S."/>
            <person name="Nolan M."/>
            <person name="Ohm R."/>
            <person name="Pangilinan J."/>
            <person name="Park H.-J."/>
            <person name="Ramirez L."/>
            <person name="Alfaro M."/>
            <person name="Sun H."/>
            <person name="Tritt A."/>
            <person name="Yoshinaga Y."/>
            <person name="Zwiers L.-H."/>
            <person name="Turgeon B."/>
            <person name="Goodwin S."/>
            <person name="Spatafora J."/>
            <person name="Crous P."/>
            <person name="Grigoriev I."/>
        </authorList>
    </citation>
    <scope>NUCLEOTIDE SEQUENCE</scope>
    <source>
        <strain evidence="1">CBS 122681</strain>
    </source>
</reference>
<dbReference type="EMBL" id="MU004553">
    <property type="protein sequence ID" value="KAF2648177.1"/>
    <property type="molecule type" value="Genomic_DNA"/>
</dbReference>
<evidence type="ECO:0000313" key="2">
    <source>
        <dbReference type="Proteomes" id="UP000799324"/>
    </source>
</evidence>
<protein>
    <recommendedName>
        <fullName evidence="3">Fungal N-terminal domain-containing protein</fullName>
    </recommendedName>
</protein>
<dbReference type="PANTHER" id="PTHR38886">
    <property type="entry name" value="SESA DOMAIN-CONTAINING PROTEIN"/>
    <property type="match status" value="1"/>
</dbReference>
<evidence type="ECO:0000313" key="1">
    <source>
        <dbReference type="EMBL" id="KAF2648177.1"/>
    </source>
</evidence>
<sequence length="138" mass="15640">MSFGLSVGDFITVLHLANTLRKQLVGAPGQYSAVSQDVRTLSSILQDIEDLIDNIGDGVADRRKQELEQISKACQAMLKELETKLLQFQALDSAGSKSGKFRVAWKKFRWDQEGVEEFRHRLNLHMTAFHTFLQCITK</sequence>
<dbReference type="Proteomes" id="UP000799324">
    <property type="component" value="Unassembled WGS sequence"/>
</dbReference>
<accession>A0A6A6SMI4</accession>